<name>A0ACB6ZWP0_THEGA</name>
<organism evidence="1 2">
    <name type="scientific">Thelephora ganbajun</name>
    <name type="common">Ganba fungus</name>
    <dbReference type="NCBI Taxonomy" id="370292"/>
    <lineage>
        <taxon>Eukaryota</taxon>
        <taxon>Fungi</taxon>
        <taxon>Dikarya</taxon>
        <taxon>Basidiomycota</taxon>
        <taxon>Agaricomycotina</taxon>
        <taxon>Agaricomycetes</taxon>
        <taxon>Thelephorales</taxon>
        <taxon>Thelephoraceae</taxon>
        <taxon>Thelephora</taxon>
    </lineage>
</organism>
<reference evidence="1" key="2">
    <citation type="journal article" date="2020" name="Nat. Commun.">
        <title>Large-scale genome sequencing of mycorrhizal fungi provides insights into the early evolution of symbiotic traits.</title>
        <authorList>
            <person name="Miyauchi S."/>
            <person name="Kiss E."/>
            <person name="Kuo A."/>
            <person name="Drula E."/>
            <person name="Kohler A."/>
            <person name="Sanchez-Garcia M."/>
            <person name="Morin E."/>
            <person name="Andreopoulos B."/>
            <person name="Barry K.W."/>
            <person name="Bonito G."/>
            <person name="Buee M."/>
            <person name="Carver A."/>
            <person name="Chen C."/>
            <person name="Cichocki N."/>
            <person name="Clum A."/>
            <person name="Culley D."/>
            <person name="Crous P.W."/>
            <person name="Fauchery L."/>
            <person name="Girlanda M."/>
            <person name="Hayes R.D."/>
            <person name="Keri Z."/>
            <person name="LaButti K."/>
            <person name="Lipzen A."/>
            <person name="Lombard V."/>
            <person name="Magnuson J."/>
            <person name="Maillard F."/>
            <person name="Murat C."/>
            <person name="Nolan M."/>
            <person name="Ohm R.A."/>
            <person name="Pangilinan J."/>
            <person name="Pereira M.F."/>
            <person name="Perotto S."/>
            <person name="Peter M."/>
            <person name="Pfister S."/>
            <person name="Riley R."/>
            <person name="Sitrit Y."/>
            <person name="Stielow J.B."/>
            <person name="Szollosi G."/>
            <person name="Zifcakova L."/>
            <person name="Stursova M."/>
            <person name="Spatafora J.W."/>
            <person name="Tedersoo L."/>
            <person name="Vaario L.M."/>
            <person name="Yamada A."/>
            <person name="Yan M."/>
            <person name="Wang P."/>
            <person name="Xu J."/>
            <person name="Bruns T."/>
            <person name="Baldrian P."/>
            <person name="Vilgalys R."/>
            <person name="Dunand C."/>
            <person name="Henrissat B."/>
            <person name="Grigoriev I.V."/>
            <person name="Hibbett D."/>
            <person name="Nagy L.G."/>
            <person name="Martin F.M."/>
        </authorList>
    </citation>
    <scope>NUCLEOTIDE SEQUENCE</scope>
    <source>
        <strain evidence="1">P2</strain>
    </source>
</reference>
<proteinExistence type="predicted"/>
<dbReference type="Proteomes" id="UP000886501">
    <property type="component" value="Unassembled WGS sequence"/>
</dbReference>
<keyword evidence="2" id="KW-1185">Reference proteome</keyword>
<dbReference type="EMBL" id="MU117962">
    <property type="protein sequence ID" value="KAF9653820.1"/>
    <property type="molecule type" value="Genomic_DNA"/>
</dbReference>
<accession>A0ACB6ZWP0</accession>
<comment type="caution">
    <text evidence="1">The sequence shown here is derived from an EMBL/GenBank/DDBJ whole genome shotgun (WGS) entry which is preliminary data.</text>
</comment>
<gene>
    <name evidence="1" type="ORF">BDM02DRAFT_3215706</name>
</gene>
<protein>
    <submittedName>
        <fullName evidence="1">Uncharacterized protein</fullName>
    </submittedName>
</protein>
<reference evidence="1" key="1">
    <citation type="submission" date="2019-10" db="EMBL/GenBank/DDBJ databases">
        <authorList>
            <consortium name="DOE Joint Genome Institute"/>
            <person name="Kuo A."/>
            <person name="Miyauchi S."/>
            <person name="Kiss E."/>
            <person name="Drula E."/>
            <person name="Kohler A."/>
            <person name="Sanchez-Garcia M."/>
            <person name="Andreopoulos B."/>
            <person name="Barry K.W."/>
            <person name="Bonito G."/>
            <person name="Buee M."/>
            <person name="Carver A."/>
            <person name="Chen C."/>
            <person name="Cichocki N."/>
            <person name="Clum A."/>
            <person name="Culley D."/>
            <person name="Crous P.W."/>
            <person name="Fauchery L."/>
            <person name="Girlanda M."/>
            <person name="Hayes R."/>
            <person name="Keri Z."/>
            <person name="Labutti K."/>
            <person name="Lipzen A."/>
            <person name="Lombard V."/>
            <person name="Magnuson J."/>
            <person name="Maillard F."/>
            <person name="Morin E."/>
            <person name="Murat C."/>
            <person name="Nolan M."/>
            <person name="Ohm R."/>
            <person name="Pangilinan J."/>
            <person name="Pereira M."/>
            <person name="Perotto S."/>
            <person name="Peter M."/>
            <person name="Riley R."/>
            <person name="Sitrit Y."/>
            <person name="Stielow B."/>
            <person name="Szollosi G."/>
            <person name="Zifcakova L."/>
            <person name="Stursova M."/>
            <person name="Spatafora J.W."/>
            <person name="Tedersoo L."/>
            <person name="Vaario L.-M."/>
            <person name="Yamada A."/>
            <person name="Yan M."/>
            <person name="Wang P."/>
            <person name="Xu J."/>
            <person name="Bruns T."/>
            <person name="Baldrian P."/>
            <person name="Vilgalys R."/>
            <person name="Henrissat B."/>
            <person name="Grigoriev I.V."/>
            <person name="Hibbett D."/>
            <person name="Nagy L.G."/>
            <person name="Martin F.M."/>
        </authorList>
    </citation>
    <scope>NUCLEOTIDE SEQUENCE</scope>
    <source>
        <strain evidence="1">P2</strain>
    </source>
</reference>
<sequence length="1048" mass="116844">MYFARNESQSPSASNSQTLQGTNTKDHTPPPATPIDPILLPIPVTTKLDPSPASPKRKGPPWLNRSLKVHWIEFKKRLGTGTAPSTSSVHDYSATGSIHDKEPVPGQPDDEVDEIVVDREWAEDARRTTTKSESAHPLNDSRQPGGTSTDHESFATVEGFWARSTILIILRWRLWPAILSFFRPRFTDTKSEAQYSKESWFYRKRLAIFSALFFICNWITACVLVQRPVVLSDIIFYYVIGPLLCLPLFFLVVYDFPRDRPWLYQTYLGLSVWSWPLYTITFMYICGYYAPHKDYVIYDCGAKDFISLFYYASALQAMALFGLNFERFPAMIGMLTFLIASCALFLPVRQVYARNAINFLVFQAFLLYVHYTREHGERRLYTLRDQLKVQYKATQKAQVNERRTADSKRRLTSYVRVPLNTALLAVQNMVACGAVAKTHEVEFKALESSLNMMSKVLNDVLDFHRMDSGKFESSNKPYVFHQVMRSLFSPLRLDTDSRQLQFETHLDPAIDEVASRAFLAALGQSDGEIEKSVHNCEGVVVGDEMRLRQVITNLAGNACKFTPAGGKISITTKLVIPSPEDLERNLKEPTVLNSPSAEGDPGTQLSAEHLDLHNLESEQKKTLDRIVVRIEVTDTGYGIEQKEMYRIKLFRAFNQTEQGRQQGGKGTGLGLALVRQIVKLSGGRLGLISKVGKGSTFWVELPLGVGEKALTILSEDKRPANPRIRSMDRGPPTAPHSPGSDSTPGSPSAPFLEQRSNPDGLVQLLPRNYDARNRDMVNVCKATTSDSMVTTPESPPAVDEELACVESSEVLKMSGGITSRPRHIDLPTTTFGDMRTGGPQTPGSVSVLTNASRSTLTEITPGLQVLVVDDDRMTRLLMTRMLERLRCVVTTAANGKQALQLLLDQEQSADTPAEEQGSNFPIDGREIPRDNASVHMTNKEGKFAVTFLDNQMPIMSGVEMVRKLRMLGREDLIVGVTGNALLPDQEEYLEAGADHVLTKPVREENLRGMLSVADERRKTRAKNSCQSPPQPELSSPGGLDNSAPTPAQ</sequence>
<evidence type="ECO:0000313" key="2">
    <source>
        <dbReference type="Proteomes" id="UP000886501"/>
    </source>
</evidence>
<evidence type="ECO:0000313" key="1">
    <source>
        <dbReference type="EMBL" id="KAF9653820.1"/>
    </source>
</evidence>